<protein>
    <submittedName>
        <fullName evidence="2">Uncharacterized protein</fullName>
    </submittedName>
</protein>
<evidence type="ECO:0000256" key="1">
    <source>
        <dbReference type="SAM" id="Phobius"/>
    </source>
</evidence>
<keyword evidence="1" id="KW-0812">Transmembrane</keyword>
<name>A0A0E9WEE3_ANGAN</name>
<proteinExistence type="predicted"/>
<sequence length="60" mass="6879">MKEGHDKNKTKRSPFLSSLINGIYYTGDCILAMFLTENVKSQRYTNERLINIVAEQGNVQ</sequence>
<feature type="transmembrane region" description="Helical" evidence="1">
    <location>
        <begin position="15"/>
        <end position="35"/>
    </location>
</feature>
<dbReference type="EMBL" id="GBXM01020724">
    <property type="protein sequence ID" value="JAH87853.1"/>
    <property type="molecule type" value="Transcribed_RNA"/>
</dbReference>
<reference evidence="2" key="2">
    <citation type="journal article" date="2015" name="Fish Shellfish Immunol.">
        <title>Early steps in the European eel (Anguilla anguilla)-Vibrio vulnificus interaction in the gills: Role of the RtxA13 toxin.</title>
        <authorList>
            <person name="Callol A."/>
            <person name="Pajuelo D."/>
            <person name="Ebbesson L."/>
            <person name="Teles M."/>
            <person name="MacKenzie S."/>
            <person name="Amaro C."/>
        </authorList>
    </citation>
    <scope>NUCLEOTIDE SEQUENCE</scope>
</reference>
<evidence type="ECO:0000313" key="2">
    <source>
        <dbReference type="EMBL" id="JAH87853.1"/>
    </source>
</evidence>
<keyword evidence="1" id="KW-0472">Membrane</keyword>
<accession>A0A0E9WEE3</accession>
<dbReference type="AlphaFoldDB" id="A0A0E9WEE3"/>
<keyword evidence="1" id="KW-1133">Transmembrane helix</keyword>
<reference evidence="2" key="1">
    <citation type="submission" date="2014-11" db="EMBL/GenBank/DDBJ databases">
        <authorList>
            <person name="Amaro Gonzalez C."/>
        </authorList>
    </citation>
    <scope>NUCLEOTIDE SEQUENCE</scope>
</reference>
<organism evidence="2">
    <name type="scientific">Anguilla anguilla</name>
    <name type="common">European freshwater eel</name>
    <name type="synonym">Muraena anguilla</name>
    <dbReference type="NCBI Taxonomy" id="7936"/>
    <lineage>
        <taxon>Eukaryota</taxon>
        <taxon>Metazoa</taxon>
        <taxon>Chordata</taxon>
        <taxon>Craniata</taxon>
        <taxon>Vertebrata</taxon>
        <taxon>Euteleostomi</taxon>
        <taxon>Actinopterygii</taxon>
        <taxon>Neopterygii</taxon>
        <taxon>Teleostei</taxon>
        <taxon>Anguilliformes</taxon>
        <taxon>Anguillidae</taxon>
        <taxon>Anguilla</taxon>
    </lineage>
</organism>